<evidence type="ECO:0000313" key="3">
    <source>
        <dbReference type="Proteomes" id="UP000321328"/>
    </source>
</evidence>
<accession>A0A511D0N8</accession>
<keyword evidence="3" id="KW-1185">Reference proteome</keyword>
<name>A0A511D0N8_9PSEU</name>
<proteinExistence type="predicted"/>
<comment type="caution">
    <text evidence="2">The sequence shown here is derived from an EMBL/GenBank/DDBJ whole genome shotgun (WGS) entry which is preliminary data.</text>
</comment>
<feature type="region of interest" description="Disordered" evidence="1">
    <location>
        <begin position="75"/>
        <end position="126"/>
    </location>
</feature>
<organism evidence="2 3">
    <name type="scientific">Pseudonocardia asaccharolytica DSM 44247 = NBRC 16224</name>
    <dbReference type="NCBI Taxonomy" id="1123024"/>
    <lineage>
        <taxon>Bacteria</taxon>
        <taxon>Bacillati</taxon>
        <taxon>Actinomycetota</taxon>
        <taxon>Actinomycetes</taxon>
        <taxon>Pseudonocardiales</taxon>
        <taxon>Pseudonocardiaceae</taxon>
        <taxon>Pseudonocardia</taxon>
    </lineage>
</organism>
<gene>
    <name evidence="2" type="ORF">PA7_09510</name>
</gene>
<dbReference type="AlphaFoldDB" id="A0A511D0N8"/>
<evidence type="ECO:0000256" key="1">
    <source>
        <dbReference type="SAM" id="MobiDB-lite"/>
    </source>
</evidence>
<feature type="compositionally biased region" description="Basic and acidic residues" evidence="1">
    <location>
        <begin position="75"/>
        <end position="90"/>
    </location>
</feature>
<sequence length="126" mass="13783">MGAGRRVTAKVEVRHAPLQFDEVFDEERVVALPARHRPAGRDRVGIAELDGEDVCDITPATLRWANRAWIRRSDIGRSADGCPRPDTDRHRAGRSAEGGTHAGRRVRVARRDGIGGADPRGCGQAR</sequence>
<dbReference type="EMBL" id="BJVI01000006">
    <property type="protein sequence ID" value="GEL17114.1"/>
    <property type="molecule type" value="Genomic_DNA"/>
</dbReference>
<protein>
    <submittedName>
        <fullName evidence="2">Uncharacterized protein</fullName>
    </submittedName>
</protein>
<reference evidence="2 3" key="1">
    <citation type="submission" date="2019-07" db="EMBL/GenBank/DDBJ databases">
        <title>Whole genome shotgun sequence of Pseudonocardia asaccharolytica NBRC 16224.</title>
        <authorList>
            <person name="Hosoyama A."/>
            <person name="Uohara A."/>
            <person name="Ohji S."/>
            <person name="Ichikawa N."/>
        </authorList>
    </citation>
    <scope>NUCLEOTIDE SEQUENCE [LARGE SCALE GENOMIC DNA]</scope>
    <source>
        <strain evidence="2 3">NBRC 16224</strain>
    </source>
</reference>
<dbReference type="Proteomes" id="UP000321328">
    <property type="component" value="Unassembled WGS sequence"/>
</dbReference>
<evidence type="ECO:0000313" key="2">
    <source>
        <dbReference type="EMBL" id="GEL17114.1"/>
    </source>
</evidence>